<proteinExistence type="predicted"/>
<reference evidence="1" key="1">
    <citation type="submission" date="2023-07" db="EMBL/GenBank/DDBJ databases">
        <title>A collection of bacterial strains from the Burkholderia cepacia Research Laboratory and Repository.</title>
        <authorList>
            <person name="Lipuma J."/>
            <person name="Spilker T."/>
            <person name="Caverly L."/>
        </authorList>
    </citation>
    <scope>NUCLEOTIDE SEQUENCE</scope>
    <source>
        <strain evidence="1">AU42020</strain>
    </source>
</reference>
<organism evidence="1 2">
    <name type="scientific">Burkholderia metallica</name>
    <dbReference type="NCBI Taxonomy" id="488729"/>
    <lineage>
        <taxon>Bacteria</taxon>
        <taxon>Pseudomonadati</taxon>
        <taxon>Pseudomonadota</taxon>
        <taxon>Betaproteobacteria</taxon>
        <taxon>Burkholderiales</taxon>
        <taxon>Burkholderiaceae</taxon>
        <taxon>Burkholderia</taxon>
        <taxon>Burkholderia cepacia complex</taxon>
    </lineage>
</organism>
<evidence type="ECO:0000313" key="1">
    <source>
        <dbReference type="EMBL" id="MDN7935181.1"/>
    </source>
</evidence>
<accession>A0ABT8PJY4</accession>
<evidence type="ECO:0000313" key="2">
    <source>
        <dbReference type="Proteomes" id="UP001171606"/>
    </source>
</evidence>
<dbReference type="SUPFAM" id="SSF160059">
    <property type="entry name" value="PriA/YqbF domain"/>
    <property type="match status" value="1"/>
</dbReference>
<protein>
    <submittedName>
        <fullName evidence="1">Uncharacterized protein</fullName>
    </submittedName>
</protein>
<comment type="caution">
    <text evidence="1">The sequence shown here is derived from an EMBL/GenBank/DDBJ whole genome shotgun (WGS) entry which is preliminary data.</text>
</comment>
<sequence>MATSPKPKTTRTASDADATISATLIRVRAIGVDRRCRAGLCFDREGSVIDVKSITQGQHEAIASDDYLKIEVVTQVPADDTTDQSDAQ</sequence>
<name>A0ABT8PJY4_9BURK</name>
<gene>
    <name evidence="1" type="ORF">QZM52_28310</name>
</gene>
<dbReference type="EMBL" id="JAUJSQ010000014">
    <property type="protein sequence ID" value="MDN7935181.1"/>
    <property type="molecule type" value="Genomic_DNA"/>
</dbReference>
<keyword evidence="2" id="KW-1185">Reference proteome</keyword>
<dbReference type="Proteomes" id="UP001171606">
    <property type="component" value="Unassembled WGS sequence"/>
</dbReference>
<dbReference type="RefSeq" id="WP_226288744.1">
    <property type="nucleotide sequence ID" value="NZ_JAUJSQ010000014.1"/>
</dbReference>